<feature type="transmembrane region" description="Helical" evidence="1">
    <location>
        <begin position="82"/>
        <end position="103"/>
    </location>
</feature>
<comment type="caution">
    <text evidence="2">The sequence shown here is derived from an EMBL/GenBank/DDBJ whole genome shotgun (WGS) entry which is preliminary data.</text>
</comment>
<gene>
    <name evidence="2" type="ORF">NP233_g265</name>
</gene>
<organism evidence="2 3">
    <name type="scientific">Leucocoprinus birnbaumii</name>
    <dbReference type="NCBI Taxonomy" id="56174"/>
    <lineage>
        <taxon>Eukaryota</taxon>
        <taxon>Fungi</taxon>
        <taxon>Dikarya</taxon>
        <taxon>Basidiomycota</taxon>
        <taxon>Agaricomycotina</taxon>
        <taxon>Agaricomycetes</taxon>
        <taxon>Agaricomycetidae</taxon>
        <taxon>Agaricales</taxon>
        <taxon>Agaricineae</taxon>
        <taxon>Agaricaceae</taxon>
        <taxon>Leucocoprinus</taxon>
    </lineage>
</organism>
<keyword evidence="1" id="KW-0472">Membrane</keyword>
<dbReference type="Proteomes" id="UP001213000">
    <property type="component" value="Unassembled WGS sequence"/>
</dbReference>
<feature type="transmembrane region" description="Helical" evidence="1">
    <location>
        <begin position="270"/>
        <end position="288"/>
    </location>
</feature>
<sequence>MPSGSPSLPPQSTRQFFARTFFEDGIYYYEVDPYDIISILIETVCYGVFLILFALSTYLLVQRRRYYLRKSNEKRRLRSIMIYQVTGVLMFLTITAKWSFWWAEVFPIHNSQESGVPTRLPRLKRISYRMEEVVTQLTIVLGDLITIYRLWILSSRNKPMIVFPILAFFGYLACAISLSGPVNDTTDKPIPIRDGKLRMTNWDIAVVTSTVSITVYIVVAIAWIILRTRYKVASTKISGSRSLNQALVILVESAALYALSRSVYRAKEVLLQITVILGDLVTIYRLWILSSRSKITVAFPIVSLIGFLVCIIMLWGPLSGTLATPIPVIDGKLEMKPWDFGAVAATVSITVYITLMIGWIILKARIRTGVMALGQGFTHALTIVVESATIYTIWNLMLIISGAAFQSPVALCFFDSVPAIYGISVTLINVRVGLGWARGDERVAVVFPNARQNPPGSPGVEQRATYLSTLVITESSEISEIEFGTCTESRDDFDQEVAGNLASASQKPSPI</sequence>
<feature type="transmembrane region" description="Helical" evidence="1">
    <location>
        <begin position="133"/>
        <end position="153"/>
    </location>
</feature>
<evidence type="ECO:0000313" key="3">
    <source>
        <dbReference type="Proteomes" id="UP001213000"/>
    </source>
</evidence>
<keyword evidence="1" id="KW-1133">Transmembrane helix</keyword>
<feature type="transmembrane region" description="Helical" evidence="1">
    <location>
        <begin position="36"/>
        <end position="61"/>
    </location>
</feature>
<feature type="transmembrane region" description="Helical" evidence="1">
    <location>
        <begin position="338"/>
        <end position="362"/>
    </location>
</feature>
<feature type="transmembrane region" description="Helical" evidence="1">
    <location>
        <begin position="202"/>
        <end position="226"/>
    </location>
</feature>
<dbReference type="AlphaFoldDB" id="A0AAD5W2I5"/>
<accession>A0AAD5W2I5</accession>
<dbReference type="EMBL" id="JANIEX010000006">
    <property type="protein sequence ID" value="KAJ3576715.1"/>
    <property type="molecule type" value="Genomic_DNA"/>
</dbReference>
<proteinExistence type="predicted"/>
<feature type="transmembrane region" description="Helical" evidence="1">
    <location>
        <begin position="160"/>
        <end position="182"/>
    </location>
</feature>
<protein>
    <submittedName>
        <fullName evidence="2">Uncharacterized protein</fullName>
    </submittedName>
</protein>
<keyword evidence="3" id="KW-1185">Reference proteome</keyword>
<feature type="transmembrane region" description="Helical" evidence="1">
    <location>
        <begin position="383"/>
        <end position="405"/>
    </location>
</feature>
<keyword evidence="1" id="KW-0812">Transmembrane</keyword>
<feature type="transmembrane region" description="Helical" evidence="1">
    <location>
        <begin position="246"/>
        <end position="264"/>
    </location>
</feature>
<name>A0AAD5W2I5_9AGAR</name>
<reference evidence="2" key="1">
    <citation type="submission" date="2022-07" db="EMBL/GenBank/DDBJ databases">
        <title>Genome Sequence of Leucocoprinus birnbaumii.</title>
        <authorList>
            <person name="Buettner E."/>
        </authorList>
    </citation>
    <scope>NUCLEOTIDE SEQUENCE</scope>
    <source>
        <strain evidence="2">VT141</strain>
    </source>
</reference>
<evidence type="ECO:0000256" key="1">
    <source>
        <dbReference type="SAM" id="Phobius"/>
    </source>
</evidence>
<feature type="transmembrane region" description="Helical" evidence="1">
    <location>
        <begin position="295"/>
        <end position="318"/>
    </location>
</feature>
<evidence type="ECO:0000313" key="2">
    <source>
        <dbReference type="EMBL" id="KAJ3576715.1"/>
    </source>
</evidence>